<dbReference type="PROSITE" id="PS50902">
    <property type="entry name" value="FLAVODOXIN_LIKE"/>
    <property type="match status" value="1"/>
</dbReference>
<feature type="domain" description="Flavodoxin-like" evidence="1">
    <location>
        <begin position="4"/>
        <end position="114"/>
    </location>
</feature>
<proteinExistence type="predicted"/>
<dbReference type="PROSITE" id="PS00201">
    <property type="entry name" value="FLAVODOXIN"/>
    <property type="match status" value="1"/>
</dbReference>
<dbReference type="Proteomes" id="UP000324800">
    <property type="component" value="Unassembled WGS sequence"/>
</dbReference>
<dbReference type="InterPro" id="IPR001226">
    <property type="entry name" value="Flavodoxin_CS"/>
</dbReference>
<accession>A0A5J4VQA8</accession>
<dbReference type="AlphaFoldDB" id="A0A5J4VQA8"/>
<dbReference type="EMBL" id="SNRW01005756">
    <property type="protein sequence ID" value="KAA6384446.1"/>
    <property type="molecule type" value="Genomic_DNA"/>
</dbReference>
<feature type="non-terminal residue" evidence="2">
    <location>
        <position position="114"/>
    </location>
</feature>
<reference evidence="2 3" key="1">
    <citation type="submission" date="2019-03" db="EMBL/GenBank/DDBJ databases">
        <title>Single cell metagenomics reveals metabolic interactions within the superorganism composed of flagellate Streblomastix strix and complex community of Bacteroidetes bacteria on its surface.</title>
        <authorList>
            <person name="Treitli S.C."/>
            <person name="Kolisko M."/>
            <person name="Husnik F."/>
            <person name="Keeling P."/>
            <person name="Hampl V."/>
        </authorList>
    </citation>
    <scope>NUCLEOTIDE SEQUENCE [LARGE SCALE GENOMIC DNA]</scope>
    <source>
        <strain evidence="2">ST1C</strain>
    </source>
</reference>
<dbReference type="InterPro" id="IPR029039">
    <property type="entry name" value="Flavoprotein-like_sf"/>
</dbReference>
<dbReference type="SUPFAM" id="SSF52218">
    <property type="entry name" value="Flavoproteins"/>
    <property type="match status" value="1"/>
</dbReference>
<sequence>MVRALVVYYSLSGTTKQVADILVSELQKKGIDTVVEVIKCTQAEGVGILRQGYRSITGTIYNLDNPPENDPRQFEFVFIGAPLWSLGTIPVPEQWMKSVQFDIDKTKIGAFVPC</sequence>
<organism evidence="2 3">
    <name type="scientific">Streblomastix strix</name>
    <dbReference type="NCBI Taxonomy" id="222440"/>
    <lineage>
        <taxon>Eukaryota</taxon>
        <taxon>Metamonada</taxon>
        <taxon>Preaxostyla</taxon>
        <taxon>Oxymonadida</taxon>
        <taxon>Streblomastigidae</taxon>
        <taxon>Streblomastix</taxon>
    </lineage>
</organism>
<comment type="caution">
    <text evidence="2">The sequence shown here is derived from an EMBL/GenBank/DDBJ whole genome shotgun (WGS) entry which is preliminary data.</text>
</comment>
<evidence type="ECO:0000313" key="2">
    <source>
        <dbReference type="EMBL" id="KAA6384446.1"/>
    </source>
</evidence>
<evidence type="ECO:0000313" key="3">
    <source>
        <dbReference type="Proteomes" id="UP000324800"/>
    </source>
</evidence>
<dbReference type="GO" id="GO:0009055">
    <property type="term" value="F:electron transfer activity"/>
    <property type="evidence" value="ECO:0007669"/>
    <property type="project" value="InterPro"/>
</dbReference>
<gene>
    <name evidence="2" type="ORF">EZS28_020024</name>
</gene>
<dbReference type="InterPro" id="IPR008254">
    <property type="entry name" value="Flavodoxin/NO_synth"/>
</dbReference>
<protein>
    <recommendedName>
        <fullName evidence="1">Flavodoxin-like domain-containing protein</fullName>
    </recommendedName>
</protein>
<evidence type="ECO:0000259" key="1">
    <source>
        <dbReference type="PROSITE" id="PS50902"/>
    </source>
</evidence>
<dbReference type="GO" id="GO:0010181">
    <property type="term" value="F:FMN binding"/>
    <property type="evidence" value="ECO:0007669"/>
    <property type="project" value="InterPro"/>
</dbReference>
<name>A0A5J4VQA8_9EUKA</name>
<dbReference type="Gene3D" id="3.40.50.360">
    <property type="match status" value="1"/>
</dbReference>